<gene>
    <name evidence="4" type="ORF">Sru01_07490</name>
</gene>
<evidence type="ECO:0000256" key="1">
    <source>
        <dbReference type="SAM" id="MobiDB-lite"/>
    </source>
</evidence>
<dbReference type="PROSITE" id="PS51173">
    <property type="entry name" value="CBM2"/>
    <property type="match status" value="1"/>
</dbReference>
<dbReference type="SUPFAM" id="SSF49384">
    <property type="entry name" value="Carbohydrate-binding domain"/>
    <property type="match status" value="1"/>
</dbReference>
<evidence type="ECO:0000259" key="3">
    <source>
        <dbReference type="PROSITE" id="PS51173"/>
    </source>
</evidence>
<organism evidence="4 5">
    <name type="scientific">Sphaerisporangium rufum</name>
    <dbReference type="NCBI Taxonomy" id="1381558"/>
    <lineage>
        <taxon>Bacteria</taxon>
        <taxon>Bacillati</taxon>
        <taxon>Actinomycetota</taxon>
        <taxon>Actinomycetes</taxon>
        <taxon>Streptosporangiales</taxon>
        <taxon>Streptosporangiaceae</taxon>
        <taxon>Sphaerisporangium</taxon>
    </lineage>
</organism>
<dbReference type="AlphaFoldDB" id="A0A919QXG9"/>
<dbReference type="GO" id="GO:0005975">
    <property type="term" value="P:carbohydrate metabolic process"/>
    <property type="evidence" value="ECO:0007669"/>
    <property type="project" value="InterPro"/>
</dbReference>
<feature type="compositionally biased region" description="Pro residues" evidence="1">
    <location>
        <begin position="63"/>
        <end position="79"/>
    </location>
</feature>
<dbReference type="InterPro" id="IPR001919">
    <property type="entry name" value="CBD2"/>
</dbReference>
<reference evidence="4" key="1">
    <citation type="submission" date="2021-01" db="EMBL/GenBank/DDBJ databases">
        <title>Whole genome shotgun sequence of Sphaerisporangium rufum NBRC 109079.</title>
        <authorList>
            <person name="Komaki H."/>
            <person name="Tamura T."/>
        </authorList>
    </citation>
    <scope>NUCLEOTIDE SEQUENCE</scope>
    <source>
        <strain evidence="4">NBRC 109079</strain>
    </source>
</reference>
<dbReference type="SMART" id="SM00637">
    <property type="entry name" value="CBD_II"/>
    <property type="match status" value="1"/>
</dbReference>
<dbReference type="EMBL" id="BOOU01000012">
    <property type="protein sequence ID" value="GII75767.1"/>
    <property type="molecule type" value="Genomic_DNA"/>
</dbReference>
<dbReference type="Gene3D" id="2.60.40.290">
    <property type="match status" value="1"/>
</dbReference>
<dbReference type="Gene3D" id="2.60.40.10">
    <property type="entry name" value="Immunoglobulins"/>
    <property type="match status" value="1"/>
</dbReference>
<name>A0A919QXG9_9ACTN</name>
<dbReference type="RefSeq" id="WP_203982418.1">
    <property type="nucleotide sequence ID" value="NZ_BOOU01000012.1"/>
</dbReference>
<feature type="chain" id="PRO_5037770803" description="CBM2 domain-containing protein" evidence="2">
    <location>
        <begin position="28"/>
        <end position="287"/>
    </location>
</feature>
<dbReference type="GO" id="GO:0030247">
    <property type="term" value="F:polysaccharide binding"/>
    <property type="evidence" value="ECO:0007669"/>
    <property type="project" value="UniProtKB-UniRule"/>
</dbReference>
<proteinExistence type="predicted"/>
<comment type="caution">
    <text evidence="4">The sequence shown here is derived from an EMBL/GenBank/DDBJ whole genome shotgun (WGS) entry which is preliminary data.</text>
</comment>
<evidence type="ECO:0000313" key="4">
    <source>
        <dbReference type="EMBL" id="GII75767.1"/>
    </source>
</evidence>
<dbReference type="GO" id="GO:0004553">
    <property type="term" value="F:hydrolase activity, hydrolyzing O-glycosyl compounds"/>
    <property type="evidence" value="ECO:0007669"/>
    <property type="project" value="InterPro"/>
</dbReference>
<dbReference type="InterPro" id="IPR013783">
    <property type="entry name" value="Ig-like_fold"/>
</dbReference>
<protein>
    <recommendedName>
        <fullName evidence="3">CBM2 domain-containing protein</fullName>
    </recommendedName>
</protein>
<evidence type="ECO:0000313" key="5">
    <source>
        <dbReference type="Proteomes" id="UP000655287"/>
    </source>
</evidence>
<accession>A0A919QXG9</accession>
<keyword evidence="2" id="KW-0732">Signal</keyword>
<dbReference type="InterPro" id="IPR008965">
    <property type="entry name" value="CBM2/CBM3_carb-bd_dom_sf"/>
</dbReference>
<feature type="region of interest" description="Disordered" evidence="1">
    <location>
        <begin position="39"/>
        <end position="83"/>
    </location>
</feature>
<feature type="signal peptide" evidence="2">
    <location>
        <begin position="1"/>
        <end position="27"/>
    </location>
</feature>
<dbReference type="Pfam" id="PF00553">
    <property type="entry name" value="CBM_2"/>
    <property type="match status" value="1"/>
</dbReference>
<sequence length="287" mass="29667">MTGRWAVSWAVAITVATGFLIPAVASASAGEAAASAQGTASPTVFPSGGTPGPGLPWPCYDPQTPPPSSPPLTPPPAPGSPQASVRVLNQVQMTWSASVDPDGIACYKVYEDYGSTQQKLATVAGDALGATFLVNWPSSGVASRVANLYVVAVDVWGAESPRSATVQVTIHNDQVPWTPTPVPGNCKVTYNSYSWHSGMTSTLEVTNTGSTTISGWRLTFTFPDPGQRVISGWSAVWSQTGSAVTAAAPAWNQDLKPGKSILIGFNGAHTGANPSPAAWQLNGATCR</sequence>
<dbReference type="InterPro" id="IPR012291">
    <property type="entry name" value="CBM2_carb-bd_dom_sf"/>
</dbReference>
<keyword evidence="5" id="KW-1185">Reference proteome</keyword>
<dbReference type="Proteomes" id="UP000655287">
    <property type="component" value="Unassembled WGS sequence"/>
</dbReference>
<feature type="domain" description="CBM2" evidence="3">
    <location>
        <begin position="179"/>
        <end position="287"/>
    </location>
</feature>
<evidence type="ECO:0000256" key="2">
    <source>
        <dbReference type="SAM" id="SignalP"/>
    </source>
</evidence>